<reference evidence="2 3" key="1">
    <citation type="submission" date="2014-07" db="EMBL/GenBank/DDBJ databases">
        <authorList>
            <person name="Zhang J.E."/>
            <person name="Yang H."/>
            <person name="Guo J."/>
            <person name="Deng Z."/>
            <person name="Luo H."/>
            <person name="Luo M."/>
            <person name="Zhao B."/>
        </authorList>
    </citation>
    <scope>NUCLEOTIDE SEQUENCE [LARGE SCALE GENOMIC DNA]</scope>
    <source>
        <strain evidence="2 3">1CP</strain>
    </source>
</reference>
<evidence type="ECO:0000313" key="3">
    <source>
        <dbReference type="Proteomes" id="UP000186108"/>
    </source>
</evidence>
<dbReference type="EMBL" id="CP009111">
    <property type="protein sequence ID" value="ANS25815.1"/>
    <property type="molecule type" value="Genomic_DNA"/>
</dbReference>
<proteinExistence type="predicted"/>
<organism evidence="2 3">
    <name type="scientific">Rhodococcus opacus</name>
    <name type="common">Nocardia opaca</name>
    <dbReference type="NCBI Taxonomy" id="37919"/>
    <lineage>
        <taxon>Bacteria</taxon>
        <taxon>Bacillati</taxon>
        <taxon>Actinomycetota</taxon>
        <taxon>Actinomycetes</taxon>
        <taxon>Mycobacteriales</taxon>
        <taxon>Nocardiaceae</taxon>
        <taxon>Rhodococcus</taxon>
    </lineage>
</organism>
<dbReference type="RefSeq" id="WP_005254863.1">
    <property type="nucleotide sequence ID" value="NZ_CP009111.1"/>
</dbReference>
<name>A0A1B1JZN9_RHOOP</name>
<sequence>MQRDAILGAIEDSPQRRWLLLVPVAPVLALVTAVWLPFVNTADLWLGMPRLLVWCSAWVLLLLPALAAVEFGLVRPHEERSEDLQFAEATL</sequence>
<feature type="transmembrane region" description="Helical" evidence="1">
    <location>
        <begin position="51"/>
        <end position="74"/>
    </location>
</feature>
<evidence type="ECO:0000313" key="2">
    <source>
        <dbReference type="EMBL" id="ANS25815.1"/>
    </source>
</evidence>
<protein>
    <submittedName>
        <fullName evidence="2">Putative membrane protein</fullName>
    </submittedName>
</protein>
<keyword evidence="1" id="KW-0472">Membrane</keyword>
<keyword evidence="1" id="KW-1133">Transmembrane helix</keyword>
<evidence type="ECO:0000256" key="1">
    <source>
        <dbReference type="SAM" id="Phobius"/>
    </source>
</evidence>
<dbReference type="Proteomes" id="UP000186108">
    <property type="component" value="Chromosome"/>
</dbReference>
<dbReference type="PATRIC" id="fig|37919.13.peg.1100"/>
<accession>A0A1B1JZN9</accession>
<gene>
    <name evidence="2" type="ORF">R1CP_05395</name>
</gene>
<feature type="transmembrane region" description="Helical" evidence="1">
    <location>
        <begin position="18"/>
        <end position="39"/>
    </location>
</feature>
<keyword evidence="1" id="KW-0812">Transmembrane</keyword>
<dbReference type="AlphaFoldDB" id="A0A1B1JZN9"/>